<comment type="similarity">
    <text evidence="1">Belongs to the peptidase S8 family.</text>
</comment>
<reference evidence="10" key="1">
    <citation type="journal article" date="2011" name="Nat. Genet.">
        <title>The Arabidopsis lyrata genome sequence and the basis of rapid genome size change.</title>
        <authorList>
            <person name="Hu T.T."/>
            <person name="Pattyn P."/>
            <person name="Bakker E.G."/>
            <person name="Cao J."/>
            <person name="Cheng J.-F."/>
            <person name="Clark R.M."/>
            <person name="Fahlgren N."/>
            <person name="Fawcett J.A."/>
            <person name="Grimwood J."/>
            <person name="Gundlach H."/>
            <person name="Haberer G."/>
            <person name="Hollister J.D."/>
            <person name="Ossowski S."/>
            <person name="Ottilar R.P."/>
            <person name="Salamov A.A."/>
            <person name="Schneeberger K."/>
            <person name="Spannagl M."/>
            <person name="Wang X."/>
            <person name="Yang L."/>
            <person name="Nasrallah M.E."/>
            <person name="Bergelson J."/>
            <person name="Carrington J.C."/>
            <person name="Gaut B.S."/>
            <person name="Schmutz J."/>
            <person name="Mayer K.F.X."/>
            <person name="Van de Peer Y."/>
            <person name="Grigoriev I.V."/>
            <person name="Nordborg M."/>
            <person name="Weigel D."/>
            <person name="Guo Y.-L."/>
        </authorList>
    </citation>
    <scope>NUCLEOTIDE SEQUENCE [LARGE SCALE GENOMIC DNA]</scope>
    <source>
        <strain evidence="10">cv. MN47</strain>
    </source>
</reference>
<evidence type="ECO:0000256" key="4">
    <source>
        <dbReference type="ARBA" id="ARBA00022801"/>
    </source>
</evidence>
<proteinExistence type="inferred from homology"/>
<evidence type="ECO:0000256" key="3">
    <source>
        <dbReference type="ARBA" id="ARBA00022729"/>
    </source>
</evidence>
<feature type="chain" id="PRO_5003103536" description="Inhibitor I9 domain-containing protein" evidence="7">
    <location>
        <begin position="25"/>
        <end position="113"/>
    </location>
</feature>
<keyword evidence="10" id="KW-1185">Reference proteome</keyword>
<organism evidence="10">
    <name type="scientific">Arabidopsis lyrata subsp. lyrata</name>
    <name type="common">Lyre-leaved rock-cress</name>
    <dbReference type="NCBI Taxonomy" id="81972"/>
    <lineage>
        <taxon>Eukaryota</taxon>
        <taxon>Viridiplantae</taxon>
        <taxon>Streptophyta</taxon>
        <taxon>Embryophyta</taxon>
        <taxon>Tracheophyta</taxon>
        <taxon>Spermatophyta</taxon>
        <taxon>Magnoliopsida</taxon>
        <taxon>eudicotyledons</taxon>
        <taxon>Gunneridae</taxon>
        <taxon>Pentapetalae</taxon>
        <taxon>rosids</taxon>
        <taxon>malvids</taxon>
        <taxon>Brassicales</taxon>
        <taxon>Brassicaceae</taxon>
        <taxon>Camelineae</taxon>
        <taxon>Arabidopsis</taxon>
    </lineage>
</organism>
<evidence type="ECO:0000256" key="5">
    <source>
        <dbReference type="ARBA" id="ARBA00022825"/>
    </source>
</evidence>
<dbReference type="InterPro" id="IPR037045">
    <property type="entry name" value="S8pro/Inhibitor_I9_sf"/>
</dbReference>
<dbReference type="PANTHER" id="PTHR48222:SF4">
    <property type="entry name" value="PROTEINASE INHIBITOR, PROPEPTIDE"/>
    <property type="match status" value="1"/>
</dbReference>
<evidence type="ECO:0000256" key="6">
    <source>
        <dbReference type="ARBA" id="ARBA00023180"/>
    </source>
</evidence>
<keyword evidence="5" id="KW-0720">Serine protease</keyword>
<evidence type="ECO:0000259" key="8">
    <source>
        <dbReference type="Pfam" id="PF05922"/>
    </source>
</evidence>
<evidence type="ECO:0000256" key="1">
    <source>
        <dbReference type="ARBA" id="ARBA00011073"/>
    </source>
</evidence>
<evidence type="ECO:0000313" key="10">
    <source>
        <dbReference type="Proteomes" id="UP000008694"/>
    </source>
</evidence>
<dbReference type="HOGENOM" id="CLU_000625_6_4_1"/>
<dbReference type="Gramene" id="scaffold_802547.1">
    <property type="protein sequence ID" value="scaffold_802547.1"/>
    <property type="gene ID" value="scaffold_802547.1"/>
</dbReference>
<dbReference type="GO" id="GO:0008236">
    <property type="term" value="F:serine-type peptidase activity"/>
    <property type="evidence" value="ECO:0007669"/>
    <property type="project" value="UniProtKB-KW"/>
</dbReference>
<evidence type="ECO:0000256" key="2">
    <source>
        <dbReference type="ARBA" id="ARBA00022670"/>
    </source>
</evidence>
<evidence type="ECO:0000313" key="9">
    <source>
        <dbReference type="EMBL" id="EFH40878.1"/>
    </source>
</evidence>
<keyword evidence="3 7" id="KW-0732">Signal</keyword>
<gene>
    <name evidence="9" type="ORF">ARALYDRAFT_919147</name>
</gene>
<accession>D7MRS5</accession>
<dbReference type="STRING" id="81972.D7MRS5"/>
<keyword evidence="6" id="KW-0325">Glycoprotein</keyword>
<feature type="signal peptide" evidence="7">
    <location>
        <begin position="1"/>
        <end position="24"/>
    </location>
</feature>
<dbReference type="Pfam" id="PF05922">
    <property type="entry name" value="Inhibitor_I9"/>
    <property type="match status" value="1"/>
</dbReference>
<protein>
    <recommendedName>
        <fullName evidence="8">Inhibitor I9 domain-containing protein</fullName>
    </recommendedName>
</protein>
<evidence type="ECO:0000256" key="7">
    <source>
        <dbReference type="SAM" id="SignalP"/>
    </source>
</evidence>
<dbReference type="Gene3D" id="3.30.70.80">
    <property type="entry name" value="Peptidase S8 propeptide/proteinase inhibitor I9"/>
    <property type="match status" value="1"/>
</dbReference>
<dbReference type="FunFam" id="3.30.70.80:FF:000002">
    <property type="entry name" value="Subtilisin-like protease SBT5.3"/>
    <property type="match status" value="1"/>
</dbReference>
<keyword evidence="4" id="KW-0378">Hydrolase</keyword>
<dbReference type="InterPro" id="IPR010259">
    <property type="entry name" value="S8pro/Inhibitor_I9"/>
</dbReference>
<dbReference type="PANTHER" id="PTHR48222">
    <property type="entry name" value="PROTEINASE INHIBITOR, PROPEPTIDE"/>
    <property type="match status" value="1"/>
</dbReference>
<sequence length="113" mass="12576">MTNLAASTCLHSCLLVLFLSSVSAVIYEDQQVYIVYMGSLSSRADYIPTSDHMSILQQVTGESYKRSFNGFAARLTESERTLIAEMEGVVSVFPNKMLQLQTTTSWDFMGQTS</sequence>
<name>D7MRS5_ARALL</name>
<dbReference type="AlphaFoldDB" id="D7MRS5"/>
<dbReference type="Proteomes" id="UP000008694">
    <property type="component" value="Unassembled WGS sequence"/>
</dbReference>
<dbReference type="GO" id="GO:0006508">
    <property type="term" value="P:proteolysis"/>
    <property type="evidence" value="ECO:0007669"/>
    <property type="project" value="UniProtKB-KW"/>
</dbReference>
<feature type="domain" description="Inhibitor I9" evidence="8">
    <location>
        <begin position="32"/>
        <end position="101"/>
    </location>
</feature>
<keyword evidence="2" id="KW-0645">Protease</keyword>
<dbReference type="EMBL" id="GL348720">
    <property type="protein sequence ID" value="EFH40878.1"/>
    <property type="molecule type" value="Genomic_DNA"/>
</dbReference>